<reference evidence="2" key="1">
    <citation type="submission" date="2016-10" db="EMBL/GenBank/DDBJ databases">
        <authorList>
            <person name="Varghese N."/>
            <person name="Submissions S."/>
        </authorList>
    </citation>
    <scope>NUCLEOTIDE SEQUENCE [LARGE SCALE GENOMIC DNA]</scope>
    <source>
        <strain evidence="2">DSM 23313</strain>
    </source>
</reference>
<dbReference type="Proteomes" id="UP000243588">
    <property type="component" value="Unassembled WGS sequence"/>
</dbReference>
<sequence length="208" mass="23281">MAESEKGILGPVRGKVGTVVGANWRGKNILRSVPRKSRKAPSAKQLVQRTKFKLVANFLSPLFALTSKYFGQYQGVKSRTNLAMSYHLLETIEESQSGEFEINYSKVVITKGVLDNVRVSNYELENRNLTIEWTSGVSNNLSKGDDRVTAIVYNKVHKMFLPEQISASRDEGNMTVVLAEEWKANENEVWLVVTKGDQCSTSMYVGIV</sequence>
<dbReference type="EMBL" id="FNDQ01000004">
    <property type="protein sequence ID" value="SDH45658.1"/>
    <property type="molecule type" value="Genomic_DNA"/>
</dbReference>
<gene>
    <name evidence="1" type="ORF">SAMN05421818_10483</name>
</gene>
<evidence type="ECO:0000313" key="1">
    <source>
        <dbReference type="EMBL" id="SDH45658.1"/>
    </source>
</evidence>
<name>A0A1G8CJL3_9FLAO</name>
<accession>A0A1G8CJL3</accession>
<organism evidence="1 2">
    <name type="scientific">Myroides phaeus</name>
    <dbReference type="NCBI Taxonomy" id="702745"/>
    <lineage>
        <taxon>Bacteria</taxon>
        <taxon>Pseudomonadati</taxon>
        <taxon>Bacteroidota</taxon>
        <taxon>Flavobacteriia</taxon>
        <taxon>Flavobacteriales</taxon>
        <taxon>Flavobacteriaceae</taxon>
        <taxon>Myroides</taxon>
    </lineage>
</organism>
<evidence type="ECO:0000313" key="2">
    <source>
        <dbReference type="Proteomes" id="UP000243588"/>
    </source>
</evidence>
<keyword evidence="2" id="KW-1185">Reference proteome</keyword>
<dbReference type="RefSeq" id="WP_090406181.1">
    <property type="nucleotide sequence ID" value="NZ_FNDQ01000004.1"/>
</dbReference>
<dbReference type="AlphaFoldDB" id="A0A1G8CJL3"/>
<dbReference type="STRING" id="702745.SAMN05421818_10483"/>
<protein>
    <submittedName>
        <fullName evidence="1">Uncharacterized protein</fullName>
    </submittedName>
</protein>
<proteinExistence type="predicted"/>
<dbReference type="Pfam" id="PF19781">
    <property type="entry name" value="DUF6266"/>
    <property type="match status" value="1"/>
</dbReference>
<dbReference type="InterPro" id="IPR046233">
    <property type="entry name" value="DUF6266"/>
</dbReference>